<comment type="cofactor">
    <cofactor evidence="1 9">
        <name>heme</name>
        <dbReference type="ChEBI" id="CHEBI:30413"/>
    </cofactor>
</comment>
<dbReference type="GO" id="GO:0020037">
    <property type="term" value="F:heme binding"/>
    <property type="evidence" value="ECO:0007669"/>
    <property type="project" value="InterPro"/>
</dbReference>
<organism evidence="11 12">
    <name type="scientific">Rhizoctonia solani</name>
    <dbReference type="NCBI Taxonomy" id="456999"/>
    <lineage>
        <taxon>Eukaryota</taxon>
        <taxon>Fungi</taxon>
        <taxon>Dikarya</taxon>
        <taxon>Basidiomycota</taxon>
        <taxon>Agaricomycotina</taxon>
        <taxon>Agaricomycetes</taxon>
        <taxon>Cantharellales</taxon>
        <taxon>Ceratobasidiaceae</taxon>
        <taxon>Rhizoctonia</taxon>
    </lineage>
</organism>
<dbReference type="PANTHER" id="PTHR24305:SF166">
    <property type="entry name" value="CYTOCHROME P450 12A4, MITOCHONDRIAL-RELATED"/>
    <property type="match status" value="1"/>
</dbReference>
<proteinExistence type="inferred from homology"/>
<dbReference type="InterPro" id="IPR002403">
    <property type="entry name" value="Cyt_P450_E_grp-IV"/>
</dbReference>
<gene>
    <name evidence="11" type="ORF">RDB_LOCUS39765</name>
</gene>
<name>A0A8H3AYY7_9AGAM</name>
<evidence type="ECO:0000313" key="12">
    <source>
        <dbReference type="Proteomes" id="UP000663853"/>
    </source>
</evidence>
<keyword evidence="8 10" id="KW-0503">Monooxygenase</keyword>
<dbReference type="PRINTS" id="PR00465">
    <property type="entry name" value="EP450IV"/>
</dbReference>
<dbReference type="InterPro" id="IPR050121">
    <property type="entry name" value="Cytochrome_P450_monoxygenase"/>
</dbReference>
<evidence type="ECO:0000256" key="3">
    <source>
        <dbReference type="ARBA" id="ARBA00010617"/>
    </source>
</evidence>
<dbReference type="InterPro" id="IPR001128">
    <property type="entry name" value="Cyt_P450"/>
</dbReference>
<evidence type="ECO:0000256" key="7">
    <source>
        <dbReference type="ARBA" id="ARBA00023004"/>
    </source>
</evidence>
<accession>A0A8H3AYY7</accession>
<dbReference type="InterPro" id="IPR017972">
    <property type="entry name" value="Cyt_P450_CS"/>
</dbReference>
<comment type="pathway">
    <text evidence="2">Secondary metabolite biosynthesis.</text>
</comment>
<dbReference type="EMBL" id="CAJMXA010000813">
    <property type="protein sequence ID" value="CAE6443770.1"/>
    <property type="molecule type" value="Genomic_DNA"/>
</dbReference>
<dbReference type="Gene3D" id="1.10.630.10">
    <property type="entry name" value="Cytochrome P450"/>
    <property type="match status" value="1"/>
</dbReference>
<dbReference type="GO" id="GO:0016705">
    <property type="term" value="F:oxidoreductase activity, acting on paired donors, with incorporation or reduction of molecular oxygen"/>
    <property type="evidence" value="ECO:0007669"/>
    <property type="project" value="InterPro"/>
</dbReference>
<sequence length="552" mass="62234">MSQAPTTSPGAFPTYYRLASFLNILPPPLSEFIMMGLIGVDQAILKVLAWSIGSLIVGYALKCLLSPSRRRFIYKKFAPIWTHNCFPRLSAPRKSKVVFISDPRALQEILVKENGTVFTHAPGHLEVNNLIFGPGLFGISGATHKLQRSALNPVFTTFHTKSKTSKMETVAHELTDAIVSAMDDADTREINMLDWCKVTTLETIGYAGFGYAFGAIRGSQSPYIEAMRNFIPIVAPLFGFKWYISWMYLVPRELWKKLIQWAPSSYLQRLKKMIDIQTKYSTDILESRKTMVSDSTEGECDDILAALIRANARARKEEMLPDDQIKGQINAFVFAGFETTSSSLARTIHTLAEHPHIQSQLRAELLGTDPELHDVDKLLYLDAVVRESLRLHPPVPTIERYASKDWVLPLRYATEDRKQETYVKRGTKLLVSLGRANRCKETWGEDADEFRPERWLAPLPRSVSKSKIPGMYSSMMTFSAGPRSCIGYKFAVLELKIILARLVKTFQFAPGRQPVEWRAFGCMSPHVANKHEDGTIVLDEVPTLPVMVSIVQ</sequence>
<dbReference type="Proteomes" id="UP000663853">
    <property type="component" value="Unassembled WGS sequence"/>
</dbReference>
<dbReference type="AlphaFoldDB" id="A0A8H3AYY7"/>
<keyword evidence="7 9" id="KW-0408">Iron</keyword>
<evidence type="ECO:0000313" key="11">
    <source>
        <dbReference type="EMBL" id="CAE6443770.1"/>
    </source>
</evidence>
<protein>
    <submittedName>
        <fullName evidence="11">Uncharacterized protein</fullName>
    </submittedName>
</protein>
<evidence type="ECO:0000256" key="2">
    <source>
        <dbReference type="ARBA" id="ARBA00005179"/>
    </source>
</evidence>
<evidence type="ECO:0000256" key="8">
    <source>
        <dbReference type="ARBA" id="ARBA00023033"/>
    </source>
</evidence>
<comment type="similarity">
    <text evidence="3 10">Belongs to the cytochrome P450 family.</text>
</comment>
<dbReference type="GO" id="GO:0005506">
    <property type="term" value="F:iron ion binding"/>
    <property type="evidence" value="ECO:0007669"/>
    <property type="project" value="InterPro"/>
</dbReference>
<evidence type="ECO:0000256" key="6">
    <source>
        <dbReference type="ARBA" id="ARBA00023002"/>
    </source>
</evidence>
<dbReference type="GO" id="GO:0004497">
    <property type="term" value="F:monooxygenase activity"/>
    <property type="evidence" value="ECO:0007669"/>
    <property type="project" value="UniProtKB-KW"/>
</dbReference>
<evidence type="ECO:0000256" key="5">
    <source>
        <dbReference type="ARBA" id="ARBA00022723"/>
    </source>
</evidence>
<feature type="binding site" description="axial binding residue" evidence="9">
    <location>
        <position position="485"/>
    </location>
    <ligand>
        <name>heme</name>
        <dbReference type="ChEBI" id="CHEBI:30413"/>
    </ligand>
    <ligandPart>
        <name>Fe</name>
        <dbReference type="ChEBI" id="CHEBI:18248"/>
    </ligandPart>
</feature>
<keyword evidence="5 9" id="KW-0479">Metal-binding</keyword>
<dbReference type="InterPro" id="IPR036396">
    <property type="entry name" value="Cyt_P450_sf"/>
</dbReference>
<keyword evidence="4 9" id="KW-0349">Heme</keyword>
<dbReference type="PANTHER" id="PTHR24305">
    <property type="entry name" value="CYTOCHROME P450"/>
    <property type="match status" value="1"/>
</dbReference>
<dbReference type="Pfam" id="PF00067">
    <property type="entry name" value="p450"/>
    <property type="match status" value="1"/>
</dbReference>
<dbReference type="SUPFAM" id="SSF48264">
    <property type="entry name" value="Cytochrome P450"/>
    <property type="match status" value="1"/>
</dbReference>
<dbReference type="PRINTS" id="PR00385">
    <property type="entry name" value="P450"/>
</dbReference>
<reference evidence="11" key="1">
    <citation type="submission" date="2021-01" db="EMBL/GenBank/DDBJ databases">
        <authorList>
            <person name="Kaushik A."/>
        </authorList>
    </citation>
    <scope>NUCLEOTIDE SEQUENCE</scope>
    <source>
        <strain evidence="11">AG6-10EEA</strain>
    </source>
</reference>
<evidence type="ECO:0000256" key="4">
    <source>
        <dbReference type="ARBA" id="ARBA00022617"/>
    </source>
</evidence>
<evidence type="ECO:0000256" key="10">
    <source>
        <dbReference type="RuleBase" id="RU000461"/>
    </source>
</evidence>
<evidence type="ECO:0000256" key="9">
    <source>
        <dbReference type="PIRSR" id="PIRSR602403-1"/>
    </source>
</evidence>
<comment type="caution">
    <text evidence="11">The sequence shown here is derived from an EMBL/GenBank/DDBJ whole genome shotgun (WGS) entry which is preliminary data.</text>
</comment>
<evidence type="ECO:0000256" key="1">
    <source>
        <dbReference type="ARBA" id="ARBA00001971"/>
    </source>
</evidence>
<keyword evidence="6 10" id="KW-0560">Oxidoreductase</keyword>
<dbReference type="PROSITE" id="PS00086">
    <property type="entry name" value="CYTOCHROME_P450"/>
    <property type="match status" value="1"/>
</dbReference>